<evidence type="ECO:0000256" key="3">
    <source>
        <dbReference type="ARBA" id="ARBA00022679"/>
    </source>
</evidence>
<evidence type="ECO:0000256" key="4">
    <source>
        <dbReference type="ARBA" id="ARBA00022727"/>
    </source>
</evidence>
<dbReference type="SUPFAM" id="SSF52540">
    <property type="entry name" value="P-loop containing nucleoside triphosphate hydrolases"/>
    <property type="match status" value="1"/>
</dbReference>
<dbReference type="NCBIfam" id="TIGR00041">
    <property type="entry name" value="DTMP_kinase"/>
    <property type="match status" value="1"/>
</dbReference>
<dbReference type="GO" id="GO:0005524">
    <property type="term" value="F:ATP binding"/>
    <property type="evidence" value="ECO:0007669"/>
    <property type="project" value="UniProtKB-KW"/>
</dbReference>
<dbReference type="Pfam" id="PF02223">
    <property type="entry name" value="Thymidylate_kin"/>
    <property type="match status" value="1"/>
</dbReference>
<dbReference type="GO" id="GO:0006227">
    <property type="term" value="P:dUDP biosynthetic process"/>
    <property type="evidence" value="ECO:0007669"/>
    <property type="project" value="TreeGrafter"/>
</dbReference>
<dbReference type="HAMAP" id="MF_00165">
    <property type="entry name" value="Thymidylate_kinase"/>
    <property type="match status" value="1"/>
</dbReference>
<dbReference type="InterPro" id="IPR018095">
    <property type="entry name" value="Thymidylate_kin_CS"/>
</dbReference>
<dbReference type="PROSITE" id="PS01331">
    <property type="entry name" value="THYMIDYLATE_KINASE"/>
    <property type="match status" value="1"/>
</dbReference>
<dbReference type="PANTHER" id="PTHR10344:SF4">
    <property type="entry name" value="UMP-CMP KINASE 2, MITOCHONDRIAL"/>
    <property type="match status" value="1"/>
</dbReference>
<dbReference type="FunFam" id="3.40.50.300:FF:000225">
    <property type="entry name" value="Thymidylate kinase"/>
    <property type="match status" value="1"/>
</dbReference>
<comment type="catalytic activity">
    <reaction evidence="8">
        <text>dTMP + ATP = dTDP + ADP</text>
        <dbReference type="Rhea" id="RHEA:13517"/>
        <dbReference type="ChEBI" id="CHEBI:30616"/>
        <dbReference type="ChEBI" id="CHEBI:58369"/>
        <dbReference type="ChEBI" id="CHEBI:63528"/>
        <dbReference type="ChEBI" id="CHEBI:456216"/>
        <dbReference type="EC" id="2.7.4.9"/>
    </reaction>
</comment>
<dbReference type="GO" id="GO:0006233">
    <property type="term" value="P:dTDP biosynthetic process"/>
    <property type="evidence" value="ECO:0007669"/>
    <property type="project" value="InterPro"/>
</dbReference>
<gene>
    <name evidence="10" type="ORF">MNBD_NITROSPINAE03-458</name>
</gene>
<evidence type="ECO:0000256" key="2">
    <source>
        <dbReference type="ARBA" id="ARBA00012980"/>
    </source>
</evidence>
<evidence type="ECO:0000313" key="10">
    <source>
        <dbReference type="EMBL" id="VAX19183.1"/>
    </source>
</evidence>
<comment type="similarity">
    <text evidence="1">Belongs to the thymidylate kinase family.</text>
</comment>
<evidence type="ECO:0000256" key="8">
    <source>
        <dbReference type="ARBA" id="ARBA00048743"/>
    </source>
</evidence>
<dbReference type="InterPro" id="IPR039430">
    <property type="entry name" value="Thymidylate_kin-like_dom"/>
</dbReference>
<keyword evidence="7" id="KW-0067">ATP-binding</keyword>
<dbReference type="CDD" id="cd01672">
    <property type="entry name" value="TMPK"/>
    <property type="match status" value="1"/>
</dbReference>
<feature type="domain" description="Thymidylate kinase-like" evidence="9">
    <location>
        <begin position="10"/>
        <end position="203"/>
    </location>
</feature>
<dbReference type="AlphaFoldDB" id="A0A3B1C3L1"/>
<dbReference type="GO" id="GO:0005829">
    <property type="term" value="C:cytosol"/>
    <property type="evidence" value="ECO:0007669"/>
    <property type="project" value="TreeGrafter"/>
</dbReference>
<evidence type="ECO:0000259" key="9">
    <source>
        <dbReference type="Pfam" id="PF02223"/>
    </source>
</evidence>
<dbReference type="GO" id="GO:0004798">
    <property type="term" value="F:dTMP kinase activity"/>
    <property type="evidence" value="ECO:0007669"/>
    <property type="project" value="UniProtKB-EC"/>
</dbReference>
<sequence>MVLAGLFITFEGVDGCGKTTQIDLLAKSLRSAGIEALLTREPGGTLLGDHIRKILLEPFEPAPDPMSELFLFNSARTELMRQVILPALEDGYLVLCDRFIDSTLAYQGYARGLDIDFVKAVCAAATCGREPDRTILFEIDESTALTRSKTRLATQNSNETRFETEGIEFQRKVSAGFSDIAKANRDRIKIVDANHTPAQIEKEVKSLLLDLLPELAQGGAV</sequence>
<keyword evidence="5" id="KW-0547">Nucleotide-binding</keyword>
<dbReference type="InterPro" id="IPR027417">
    <property type="entry name" value="P-loop_NTPase"/>
</dbReference>
<reference evidence="10" key="1">
    <citation type="submission" date="2018-06" db="EMBL/GenBank/DDBJ databases">
        <authorList>
            <person name="Zhirakovskaya E."/>
        </authorList>
    </citation>
    <scope>NUCLEOTIDE SEQUENCE</scope>
</reference>
<name>A0A3B1C3L1_9ZZZZ</name>
<evidence type="ECO:0000256" key="6">
    <source>
        <dbReference type="ARBA" id="ARBA00022777"/>
    </source>
</evidence>
<dbReference type="GO" id="GO:0006235">
    <property type="term" value="P:dTTP biosynthetic process"/>
    <property type="evidence" value="ECO:0007669"/>
    <property type="project" value="TreeGrafter"/>
</dbReference>
<evidence type="ECO:0000256" key="5">
    <source>
        <dbReference type="ARBA" id="ARBA00022741"/>
    </source>
</evidence>
<dbReference type="EC" id="2.7.4.9" evidence="2"/>
<protein>
    <recommendedName>
        <fullName evidence="2">dTMP kinase</fullName>
        <ecNumber evidence="2">2.7.4.9</ecNumber>
    </recommendedName>
</protein>
<keyword evidence="3 10" id="KW-0808">Transferase</keyword>
<dbReference type="InterPro" id="IPR018094">
    <property type="entry name" value="Thymidylate_kinase"/>
</dbReference>
<proteinExistence type="inferred from homology"/>
<keyword evidence="4" id="KW-0545">Nucleotide biosynthesis</keyword>
<dbReference type="PANTHER" id="PTHR10344">
    <property type="entry name" value="THYMIDYLATE KINASE"/>
    <property type="match status" value="1"/>
</dbReference>
<dbReference type="Gene3D" id="3.40.50.300">
    <property type="entry name" value="P-loop containing nucleotide triphosphate hydrolases"/>
    <property type="match status" value="1"/>
</dbReference>
<accession>A0A3B1C3L1</accession>
<dbReference type="EMBL" id="UOGB01000137">
    <property type="protein sequence ID" value="VAX19183.1"/>
    <property type="molecule type" value="Genomic_DNA"/>
</dbReference>
<evidence type="ECO:0000256" key="1">
    <source>
        <dbReference type="ARBA" id="ARBA00009776"/>
    </source>
</evidence>
<organism evidence="10">
    <name type="scientific">hydrothermal vent metagenome</name>
    <dbReference type="NCBI Taxonomy" id="652676"/>
    <lineage>
        <taxon>unclassified sequences</taxon>
        <taxon>metagenomes</taxon>
        <taxon>ecological metagenomes</taxon>
    </lineage>
</organism>
<keyword evidence="6 10" id="KW-0418">Kinase</keyword>
<evidence type="ECO:0000256" key="7">
    <source>
        <dbReference type="ARBA" id="ARBA00022840"/>
    </source>
</evidence>